<feature type="compositionally biased region" description="Low complexity" evidence="6">
    <location>
        <begin position="122"/>
        <end position="134"/>
    </location>
</feature>
<dbReference type="AlphaFoldDB" id="A0AAE4HZQ0"/>
<feature type="compositionally biased region" description="Low complexity" evidence="6">
    <location>
        <begin position="87"/>
        <end position="100"/>
    </location>
</feature>
<sequence>PGLPDGTYTIDFETPTGYTPTTPNNGDDTKDSDGATVTVTVEGHDNPTIDSGFVKEPHTIGDTVWEDTNKDGVQDSNEPGIPGVTVTITKPDGTTETTTTDSNGHYEFPGLPDGTYTIDFETPTGYTPTTPNNGDSTTDSNGTHVVVVVNGQDNPTIDSGFVKEVPTPTSDSTTTSESVSESTTQRESVSESNSQSEKPATSTTNQVLPHTGTTENNSLYGSAALAILGALGLIGKKRDED</sequence>
<dbReference type="InterPro" id="IPR033764">
    <property type="entry name" value="Sdr_B"/>
</dbReference>
<feature type="domain" description="Gram-positive cocci surface proteins LPxTG" evidence="7">
    <location>
        <begin position="208"/>
        <end position="241"/>
    </location>
</feature>
<feature type="compositionally biased region" description="Low complexity" evidence="6">
    <location>
        <begin position="14"/>
        <end position="26"/>
    </location>
</feature>
<reference evidence="8" key="1">
    <citation type="submission" date="2023-03" db="EMBL/GenBank/DDBJ databases">
        <authorList>
            <person name="Shen W."/>
            <person name="Cai J."/>
        </authorList>
    </citation>
    <scope>NUCLEOTIDE SEQUENCE</scope>
    <source>
        <strain evidence="8">P82-2</strain>
    </source>
</reference>
<accession>A0AAE4HZQ0</accession>
<feature type="compositionally biased region" description="Low complexity" evidence="6">
    <location>
        <begin position="164"/>
        <end position="192"/>
    </location>
</feature>
<feature type="non-terminal residue" evidence="8">
    <location>
        <position position="1"/>
    </location>
</feature>
<evidence type="ECO:0000259" key="7">
    <source>
        <dbReference type="PROSITE" id="PS50847"/>
    </source>
</evidence>
<comment type="subcellular location">
    <subcellularLocation>
        <location evidence="1">Secreted</location>
    </subcellularLocation>
</comment>
<dbReference type="RefSeq" id="WP_311982404.1">
    <property type="nucleotide sequence ID" value="NZ_JARQAG010000034.1"/>
</dbReference>
<evidence type="ECO:0000256" key="6">
    <source>
        <dbReference type="SAM" id="MobiDB-lite"/>
    </source>
</evidence>
<dbReference type="InterPro" id="IPR013783">
    <property type="entry name" value="Ig-like_fold"/>
</dbReference>
<dbReference type="PANTHER" id="PTHR23303">
    <property type="entry name" value="CARBOXYPEPTIDASE REGULATORY REGION-CONTAINING"/>
    <property type="match status" value="1"/>
</dbReference>
<feature type="compositionally biased region" description="Polar residues" evidence="6">
    <location>
        <begin position="193"/>
        <end position="217"/>
    </location>
</feature>
<proteinExistence type="predicted"/>
<dbReference type="EMBL" id="JARQAG010000034">
    <property type="protein sequence ID" value="MDT2732761.1"/>
    <property type="molecule type" value="Genomic_DNA"/>
</dbReference>
<feature type="region of interest" description="Disordered" evidence="6">
    <location>
        <begin position="68"/>
        <end position="217"/>
    </location>
</feature>
<dbReference type="GO" id="GO:0005576">
    <property type="term" value="C:extracellular region"/>
    <property type="evidence" value="ECO:0007669"/>
    <property type="project" value="UniProtKB-SubCell"/>
</dbReference>
<gene>
    <name evidence="8" type="ORF">P7G31_11180</name>
</gene>
<protein>
    <submittedName>
        <fullName evidence="8">SdrD B-like domain-containing protein</fullName>
    </submittedName>
</protein>
<comment type="caution">
    <text evidence="8">The sequence shown here is derived from an EMBL/GenBank/DDBJ whole genome shotgun (WGS) entry which is preliminary data.</text>
</comment>
<dbReference type="PANTHER" id="PTHR23303:SF15">
    <property type="entry name" value="COLOSSIN-A"/>
    <property type="match status" value="1"/>
</dbReference>
<evidence type="ECO:0000256" key="4">
    <source>
        <dbReference type="ARBA" id="ARBA00022729"/>
    </source>
</evidence>
<evidence type="ECO:0000256" key="3">
    <source>
        <dbReference type="ARBA" id="ARBA00022525"/>
    </source>
</evidence>
<dbReference type="SUPFAM" id="SSF117074">
    <property type="entry name" value="Hypothetical protein PA1324"/>
    <property type="match status" value="1"/>
</dbReference>
<dbReference type="Gene3D" id="2.60.40.10">
    <property type="entry name" value="Immunoglobulins"/>
    <property type="match status" value="2"/>
</dbReference>
<evidence type="ECO:0000256" key="1">
    <source>
        <dbReference type="ARBA" id="ARBA00004613"/>
    </source>
</evidence>
<dbReference type="InterPro" id="IPR019931">
    <property type="entry name" value="LPXTG_anchor"/>
</dbReference>
<keyword evidence="4" id="KW-0732">Signal</keyword>
<evidence type="ECO:0000256" key="2">
    <source>
        <dbReference type="ARBA" id="ARBA00022512"/>
    </source>
</evidence>
<dbReference type="PROSITE" id="PS50847">
    <property type="entry name" value="GRAM_POS_ANCHORING"/>
    <property type="match status" value="1"/>
</dbReference>
<keyword evidence="5" id="KW-0572">Peptidoglycan-anchor</keyword>
<keyword evidence="2" id="KW-0134">Cell wall</keyword>
<dbReference type="InterPro" id="IPR051417">
    <property type="entry name" value="SDr/BOS_complex"/>
</dbReference>
<organism evidence="8 9">
    <name type="scientific">Streptococcus parauberis</name>
    <dbReference type="NCBI Taxonomy" id="1348"/>
    <lineage>
        <taxon>Bacteria</taxon>
        <taxon>Bacillati</taxon>
        <taxon>Bacillota</taxon>
        <taxon>Bacilli</taxon>
        <taxon>Lactobacillales</taxon>
        <taxon>Streptococcaceae</taxon>
        <taxon>Streptococcus</taxon>
    </lineage>
</organism>
<dbReference type="Proteomes" id="UP001180515">
    <property type="component" value="Unassembled WGS sequence"/>
</dbReference>
<dbReference type="NCBIfam" id="TIGR01167">
    <property type="entry name" value="LPXTG_anchor"/>
    <property type="match status" value="1"/>
</dbReference>
<evidence type="ECO:0000313" key="9">
    <source>
        <dbReference type="Proteomes" id="UP001180515"/>
    </source>
</evidence>
<evidence type="ECO:0000313" key="8">
    <source>
        <dbReference type="EMBL" id="MDT2732761.1"/>
    </source>
</evidence>
<dbReference type="Pfam" id="PF17210">
    <property type="entry name" value="SdrD_B"/>
    <property type="match status" value="2"/>
</dbReference>
<evidence type="ECO:0000256" key="5">
    <source>
        <dbReference type="ARBA" id="ARBA00023088"/>
    </source>
</evidence>
<keyword evidence="3" id="KW-0964">Secreted</keyword>
<name>A0AAE4HZQ0_9STRE</name>
<feature type="region of interest" description="Disordered" evidence="6">
    <location>
        <begin position="1"/>
        <end position="34"/>
    </location>
</feature>
<dbReference type="Pfam" id="PF00746">
    <property type="entry name" value="Gram_pos_anchor"/>
    <property type="match status" value="1"/>
</dbReference>